<proteinExistence type="predicted"/>
<dbReference type="Proteomes" id="UP001305606">
    <property type="component" value="Chromosome"/>
</dbReference>
<sequence>MTFSLAPHMTMTETDTGMVLLDERSGRYWQMNDTGALVLRCLLDGGSAESATSELRRRFPTATDDFAADVEKLIAAVRTAGVVIA</sequence>
<gene>
    <name evidence="1" type="ORF">PS467_34765</name>
</gene>
<organism evidence="1 2">
    <name type="scientific">Streptomyces luomodiensis</name>
    <dbReference type="NCBI Taxonomy" id="3026192"/>
    <lineage>
        <taxon>Bacteria</taxon>
        <taxon>Bacillati</taxon>
        <taxon>Actinomycetota</taxon>
        <taxon>Actinomycetes</taxon>
        <taxon>Kitasatosporales</taxon>
        <taxon>Streptomycetaceae</taxon>
        <taxon>Streptomyces</taxon>
    </lineage>
</organism>
<dbReference type="EMBL" id="CP117522">
    <property type="protein sequence ID" value="WNF00112.1"/>
    <property type="molecule type" value="Genomic_DNA"/>
</dbReference>
<evidence type="ECO:0000313" key="1">
    <source>
        <dbReference type="EMBL" id="WNF00112.1"/>
    </source>
</evidence>
<name>A0ABY9V632_9ACTN</name>
<evidence type="ECO:0000313" key="2">
    <source>
        <dbReference type="Proteomes" id="UP001305606"/>
    </source>
</evidence>
<keyword evidence="2" id="KW-1185">Reference proteome</keyword>
<protein>
    <submittedName>
        <fullName evidence="1">Lasso peptide biosynthesis PqqD family chaperone</fullName>
    </submittedName>
</protein>
<dbReference type="InterPro" id="IPR041881">
    <property type="entry name" value="PqqD_sf"/>
</dbReference>
<dbReference type="Pfam" id="PF05402">
    <property type="entry name" value="PqqD"/>
    <property type="match status" value="1"/>
</dbReference>
<dbReference type="NCBIfam" id="NF033530">
    <property type="entry name" value="lasso_PqqD_Strm"/>
    <property type="match status" value="1"/>
</dbReference>
<reference evidence="1 2" key="1">
    <citation type="submission" date="2023-02" db="EMBL/GenBank/DDBJ databases">
        <title>Streptomyces sp. SCA4-21 with antifungal activity against Fusarium oxysporum f. sp. cubense, Streptomyces sp. SCA2-17 with antifungal activity against Fusarium oxysporum f. sp. cubense.</title>
        <authorList>
            <person name="Qi D."/>
        </authorList>
    </citation>
    <scope>NUCLEOTIDE SEQUENCE [LARGE SCALE GENOMIC DNA]</scope>
    <source>
        <strain evidence="1 2">SCA4-21</strain>
    </source>
</reference>
<dbReference type="Gene3D" id="1.10.10.1150">
    <property type="entry name" value="Coenzyme PQQ synthesis protein D (PqqD)"/>
    <property type="match status" value="1"/>
</dbReference>
<dbReference type="RefSeq" id="WP_268975650.1">
    <property type="nucleotide sequence ID" value="NZ_CP117522.1"/>
</dbReference>
<dbReference type="InterPro" id="IPR008792">
    <property type="entry name" value="PQQD"/>
</dbReference>
<accession>A0ABY9V632</accession>